<evidence type="ECO:0000256" key="1">
    <source>
        <dbReference type="SAM" id="Phobius"/>
    </source>
</evidence>
<proteinExistence type="predicted"/>
<dbReference type="AlphaFoldDB" id="A0A3E0IRY3"/>
<keyword evidence="1" id="KW-0812">Transmembrane</keyword>
<dbReference type="Proteomes" id="UP000256562">
    <property type="component" value="Unassembled WGS sequence"/>
</dbReference>
<evidence type="ECO:0000313" key="3">
    <source>
        <dbReference type="EMBL" id="REI21320.1"/>
    </source>
</evidence>
<sequence>MKTTNELTKENNVKSLRLNNTDRQIFESYMTYVRADMRVNAHDSEIVLQRILSHLLEAEDKGMHAMDFFSHNPKKHAIETIKALPNQTFINIFRYIYKHILFLFAIFCFLKGFLGFFIQDTRIFVYTFPITFLMGLFATFLFIWGCFKMVQLQAFSYTRWSWWAGYIILIMMVIFIFNIFFFPQTYLQFGPYIHIHHWIFIIVSILIIPLAMIQESHIQNDSGASWK</sequence>
<feature type="transmembrane region" description="Helical" evidence="1">
    <location>
        <begin position="195"/>
        <end position="213"/>
    </location>
</feature>
<dbReference type="SUPFAM" id="SSF158560">
    <property type="entry name" value="BH3980-like"/>
    <property type="match status" value="1"/>
</dbReference>
<comment type="caution">
    <text evidence="2">The sequence shown here is derived from an EMBL/GenBank/DDBJ whole genome shotgun (WGS) entry which is preliminary data.</text>
</comment>
<evidence type="ECO:0000313" key="4">
    <source>
        <dbReference type="Proteomes" id="UP000256337"/>
    </source>
</evidence>
<protein>
    <recommendedName>
        <fullName evidence="6">DUF1129 domain-containing protein</fullName>
    </recommendedName>
</protein>
<dbReference type="EMBL" id="QKXQ01000107">
    <property type="protein sequence ID" value="REH99332.1"/>
    <property type="molecule type" value="Genomic_DNA"/>
</dbReference>
<name>A0A3E0IRY3_9STAP</name>
<feature type="transmembrane region" description="Helical" evidence="1">
    <location>
        <begin position="100"/>
        <end position="118"/>
    </location>
</feature>
<dbReference type="EMBL" id="QKYD01000108">
    <property type="protein sequence ID" value="REI21320.1"/>
    <property type="molecule type" value="Genomic_DNA"/>
</dbReference>
<evidence type="ECO:0008006" key="6">
    <source>
        <dbReference type="Google" id="ProtNLM"/>
    </source>
</evidence>
<keyword evidence="1" id="KW-1133">Transmembrane helix</keyword>
<keyword evidence="1" id="KW-0472">Membrane</keyword>
<evidence type="ECO:0000313" key="2">
    <source>
        <dbReference type="EMBL" id="REH99332.1"/>
    </source>
</evidence>
<gene>
    <name evidence="3" type="ORF">DOS76_07110</name>
    <name evidence="2" type="ORF">DOS83_02525</name>
</gene>
<accession>A0A3E0IRY3</accession>
<feature type="transmembrane region" description="Helical" evidence="1">
    <location>
        <begin position="162"/>
        <end position="183"/>
    </location>
</feature>
<dbReference type="Proteomes" id="UP000256337">
    <property type="component" value="Unassembled WGS sequence"/>
</dbReference>
<evidence type="ECO:0000313" key="5">
    <source>
        <dbReference type="Proteomes" id="UP000256562"/>
    </source>
</evidence>
<organism evidence="2 5">
    <name type="scientific">Staphylococcus felis</name>
    <dbReference type="NCBI Taxonomy" id="46127"/>
    <lineage>
        <taxon>Bacteria</taxon>
        <taxon>Bacillati</taxon>
        <taxon>Bacillota</taxon>
        <taxon>Bacilli</taxon>
        <taxon>Bacillales</taxon>
        <taxon>Staphylococcaceae</taxon>
        <taxon>Staphylococcus</taxon>
    </lineage>
</organism>
<dbReference type="OrthoDB" id="2407917at2"/>
<dbReference type="RefSeq" id="WP_115855847.1">
    <property type="nucleotide sequence ID" value="NZ_CAJUZR010000016.1"/>
</dbReference>
<reference evidence="4 5" key="1">
    <citation type="journal article" date="2018" name="Vet. Microbiol.">
        <title>Characterisation of Staphylococcus felis isolated from cats using whole genome sequencing.</title>
        <authorList>
            <person name="Worthing K."/>
            <person name="Pang S."/>
            <person name="Trott D.J."/>
            <person name="Abraham S."/>
            <person name="Coombs G.W."/>
            <person name="Jordan D."/>
            <person name="McIntyre L."/>
            <person name="Davies M.R."/>
            <person name="Norris J."/>
        </authorList>
    </citation>
    <scope>NUCLEOTIDE SEQUENCE [LARGE SCALE GENOMIC DNA]</scope>
    <source>
        <strain evidence="3 4">F25</strain>
        <strain evidence="2 5">F9</strain>
    </source>
</reference>
<feature type="transmembrane region" description="Helical" evidence="1">
    <location>
        <begin position="124"/>
        <end position="150"/>
    </location>
</feature>